<sequence>MKNLIMCCPYAVCYACAEVLSIMPNLETLVLGSKEEVVNTPMLPIKFLNLKNLKIDLSSGWTFPPSYDYCSLVSFLDASPALETLVLDISGDPSQLRQIPEHRHCCLKSVEITGFSSAKSLVELTCYILKNAVSLECLTLDTLYGSRCSDENSRNCTPFSMCFLRQARRAIKFPLQSSLGLWNPAANAILEEVVRWDMHVPLRYTIPKLNDKLFTTPKPSESSD</sequence>
<keyword evidence="3" id="KW-1185">Reference proteome</keyword>
<evidence type="ECO:0000259" key="1">
    <source>
        <dbReference type="Pfam" id="PF23622"/>
    </source>
</evidence>
<dbReference type="EMBL" id="CP144747">
    <property type="protein sequence ID" value="WVZ64892.1"/>
    <property type="molecule type" value="Genomic_DNA"/>
</dbReference>
<evidence type="ECO:0000313" key="3">
    <source>
        <dbReference type="Proteomes" id="UP001341281"/>
    </source>
</evidence>
<dbReference type="PANTHER" id="PTHR34145:SF49">
    <property type="entry name" value="FBD DOMAIN-CONTAINING PROTEIN"/>
    <property type="match status" value="1"/>
</dbReference>
<name>A0AAQ3T426_PASNO</name>
<dbReference type="EMBL" id="CP144747">
    <property type="protein sequence ID" value="WVZ64891.1"/>
    <property type="molecule type" value="Genomic_DNA"/>
</dbReference>
<organism evidence="2 3">
    <name type="scientific">Paspalum notatum var. saurae</name>
    <dbReference type="NCBI Taxonomy" id="547442"/>
    <lineage>
        <taxon>Eukaryota</taxon>
        <taxon>Viridiplantae</taxon>
        <taxon>Streptophyta</taxon>
        <taxon>Embryophyta</taxon>
        <taxon>Tracheophyta</taxon>
        <taxon>Spermatophyta</taxon>
        <taxon>Magnoliopsida</taxon>
        <taxon>Liliopsida</taxon>
        <taxon>Poales</taxon>
        <taxon>Poaceae</taxon>
        <taxon>PACMAD clade</taxon>
        <taxon>Panicoideae</taxon>
        <taxon>Andropogonodae</taxon>
        <taxon>Paspaleae</taxon>
        <taxon>Paspalinae</taxon>
        <taxon>Paspalum</taxon>
    </lineage>
</organism>
<dbReference type="PANTHER" id="PTHR34145">
    <property type="entry name" value="OS02G0105600 PROTEIN"/>
    <property type="match status" value="1"/>
</dbReference>
<proteinExistence type="predicted"/>
<dbReference type="Pfam" id="PF23622">
    <property type="entry name" value="LRR_At1g61320_AtMIF1"/>
    <property type="match status" value="1"/>
</dbReference>
<feature type="domain" description="At1g61320/AtMIF1 LRR" evidence="1">
    <location>
        <begin position="1"/>
        <end position="172"/>
    </location>
</feature>
<dbReference type="AlphaFoldDB" id="A0AAQ3T426"/>
<accession>A0AAQ3T426</accession>
<protein>
    <recommendedName>
        <fullName evidence="1">At1g61320/AtMIF1 LRR domain-containing protein</fullName>
    </recommendedName>
</protein>
<dbReference type="InterPro" id="IPR055357">
    <property type="entry name" value="LRR_At1g61320_AtMIF1"/>
</dbReference>
<dbReference type="InterPro" id="IPR053772">
    <property type="entry name" value="At1g61320/At1g61330-like"/>
</dbReference>
<evidence type="ECO:0000313" key="2">
    <source>
        <dbReference type="EMBL" id="WVZ64892.1"/>
    </source>
</evidence>
<gene>
    <name evidence="2" type="ORF">U9M48_014343</name>
</gene>
<reference evidence="2 3" key="1">
    <citation type="submission" date="2024-02" db="EMBL/GenBank/DDBJ databases">
        <title>High-quality chromosome-scale genome assembly of Pensacola bahiagrass (Paspalum notatum Flugge var. saurae).</title>
        <authorList>
            <person name="Vega J.M."/>
            <person name="Podio M."/>
            <person name="Orjuela J."/>
            <person name="Siena L.A."/>
            <person name="Pessino S.C."/>
            <person name="Combes M.C."/>
            <person name="Mariac C."/>
            <person name="Albertini E."/>
            <person name="Pupilli F."/>
            <person name="Ortiz J.P.A."/>
            <person name="Leblanc O."/>
        </authorList>
    </citation>
    <scope>NUCLEOTIDE SEQUENCE [LARGE SCALE GENOMIC DNA]</scope>
    <source>
        <strain evidence="2">R1</strain>
        <tissue evidence="2">Leaf</tissue>
    </source>
</reference>
<dbReference type="Proteomes" id="UP001341281">
    <property type="component" value="Chromosome 03"/>
</dbReference>